<sequence length="176" mass="18979">MTLRDLARRSFMIGGSLFVVAGFWLLHNGRLTLNASHSLPEPAYLMWAWPKVIWKGAVISADPPAAYAARFDGLLFTKRVVGLPGDRIEHRDGAVCVAGECYPLALKDGAPFAPALAEGVIPDGHYAAFGSSADSLDSRYATVGLFARETIRAVGVGTTLVPHWKELKAWADAHGY</sequence>
<dbReference type="EMBL" id="CP000147">
    <property type="protein sequence ID" value="ABA81673.1"/>
    <property type="molecule type" value="Genomic_DNA"/>
</dbReference>
<feature type="transmembrane region" description="Helical" evidence="1">
    <location>
        <begin position="6"/>
        <end position="26"/>
    </location>
</feature>
<geneLocation type="plasmid" evidence="4">
    <name>pRS241d</name>
</geneLocation>
<dbReference type="GO" id="GO:0004252">
    <property type="term" value="F:serine-type endopeptidase activity"/>
    <property type="evidence" value="ECO:0007669"/>
    <property type="project" value="InterPro"/>
</dbReference>
<name>Q3IUW1_CERS4</name>
<evidence type="ECO:0000313" key="4">
    <source>
        <dbReference type="Proteomes" id="UP000002703"/>
    </source>
</evidence>
<dbReference type="InterPro" id="IPR019533">
    <property type="entry name" value="Peptidase_S26"/>
</dbReference>
<accession>Q3IUW1</accession>
<keyword evidence="1" id="KW-0812">Transmembrane</keyword>
<evidence type="ECO:0000313" key="3">
    <source>
        <dbReference type="EMBL" id="ABA81673.1"/>
    </source>
</evidence>
<dbReference type="PATRIC" id="fig|272943.9.peg.270"/>
<proteinExistence type="predicted"/>
<dbReference type="SUPFAM" id="SSF51306">
    <property type="entry name" value="LexA/Signal peptidase"/>
    <property type="match status" value="1"/>
</dbReference>
<dbReference type="KEGG" id="rsp:RSP_4229"/>
<dbReference type="EnsemblBacteria" id="ABA81673">
    <property type="protein sequence ID" value="ABA81673"/>
    <property type="gene ID" value="RSP_4229"/>
</dbReference>
<dbReference type="InterPro" id="IPR036286">
    <property type="entry name" value="LexA/Signal_pep-like_sf"/>
</dbReference>
<feature type="domain" description="Peptidase S26" evidence="2">
    <location>
        <begin position="5"/>
        <end position="160"/>
    </location>
</feature>
<keyword evidence="1" id="KW-1133">Transmembrane helix</keyword>
<keyword evidence="1" id="KW-0472">Membrane</keyword>
<dbReference type="Gene3D" id="2.10.109.10">
    <property type="entry name" value="Umud Fragment, subunit A"/>
    <property type="match status" value="1"/>
</dbReference>
<organism evidence="3 4">
    <name type="scientific">Cereibacter sphaeroides (strain ATCC 17023 / DSM 158 / JCM 6121 / CCUG 31486 / LMG 2827 / NBRC 12203 / NCIMB 8253 / ATH 2.4.1.)</name>
    <name type="common">Rhodobacter sphaeroides</name>
    <dbReference type="NCBI Taxonomy" id="272943"/>
    <lineage>
        <taxon>Bacteria</taxon>
        <taxon>Pseudomonadati</taxon>
        <taxon>Pseudomonadota</taxon>
        <taxon>Alphaproteobacteria</taxon>
        <taxon>Rhodobacterales</taxon>
        <taxon>Paracoccaceae</taxon>
        <taxon>Cereibacter</taxon>
    </lineage>
</organism>
<dbReference type="AlphaFoldDB" id="Q3IUW1"/>
<dbReference type="RefSeq" id="WP_011331480.1">
    <property type="nucleotide sequence ID" value="NC_007490.2"/>
</dbReference>
<accession>A0A344QDM9</accession>
<keyword evidence="3" id="KW-0614">Plasmid</keyword>
<protein>
    <submittedName>
        <fullName evidence="3">Signal peptidase I</fullName>
    </submittedName>
</protein>
<evidence type="ECO:0000256" key="1">
    <source>
        <dbReference type="SAM" id="Phobius"/>
    </source>
</evidence>
<evidence type="ECO:0000259" key="2">
    <source>
        <dbReference type="Pfam" id="PF10502"/>
    </source>
</evidence>
<gene>
    <name evidence="3" type="primary">traP</name>
    <name evidence="3" type="ORF">RSP_4229</name>
</gene>
<reference evidence="4" key="1">
    <citation type="submission" date="2005-09" db="EMBL/GenBank/DDBJ databases">
        <title>Complete sequence of plasmid D of Rhodobacter sphaeroides 2.4.1.</title>
        <authorList>
            <person name="Copeland A."/>
            <person name="Lucas S."/>
            <person name="Lapidus A."/>
            <person name="Barry K."/>
            <person name="Detter J.C."/>
            <person name="Glavina T."/>
            <person name="Hammon N."/>
            <person name="Israni S."/>
            <person name="Pitluck S."/>
            <person name="Richardson P."/>
            <person name="Mackenzie C."/>
            <person name="Choudhary M."/>
            <person name="Larimer F."/>
            <person name="Hauser L.J."/>
            <person name="Land M."/>
            <person name="Donohue T.J."/>
            <person name="Kaplan S."/>
        </authorList>
    </citation>
    <scope>NUCLEOTIDE SEQUENCE [LARGE SCALE GENOMIC DNA]</scope>
    <source>
        <strain evidence="4">ATCC 17023 / DSM 158 / JCM 6121 / CCUG 31486 / LMG 2827 / NBRC 12203 / NCIMB 8253 / ATH 2.4.1.</strain>
        <plasmid evidence="4">pRS241d</plasmid>
    </source>
</reference>
<dbReference type="Pfam" id="PF10502">
    <property type="entry name" value="Peptidase_S26"/>
    <property type="match status" value="1"/>
</dbReference>
<dbReference type="Proteomes" id="UP000002703">
    <property type="component" value="Plasmid D"/>
</dbReference>
<keyword evidence="4" id="KW-1185">Reference proteome</keyword>
<dbReference type="GeneID" id="3712004"/>
<dbReference type="OrthoDB" id="7475540at2"/>
<dbReference type="GO" id="GO:0006465">
    <property type="term" value="P:signal peptide processing"/>
    <property type="evidence" value="ECO:0007669"/>
    <property type="project" value="InterPro"/>
</dbReference>